<feature type="region of interest" description="Disordered" evidence="1">
    <location>
        <begin position="102"/>
        <end position="122"/>
    </location>
</feature>
<reference evidence="3" key="1">
    <citation type="submission" date="2016-10" db="EMBL/GenBank/DDBJ databases">
        <authorList>
            <person name="Varghese N."/>
            <person name="Submissions S."/>
        </authorList>
    </citation>
    <scope>NUCLEOTIDE SEQUENCE [LARGE SCALE GENOMIC DNA]</scope>
    <source>
        <strain evidence="3">DSM 19315</strain>
    </source>
</reference>
<dbReference type="Proteomes" id="UP000199642">
    <property type="component" value="Unassembled WGS sequence"/>
</dbReference>
<protein>
    <submittedName>
        <fullName evidence="2">Uncharacterized protein</fullName>
    </submittedName>
</protein>
<keyword evidence="3" id="KW-1185">Reference proteome</keyword>
<proteinExistence type="predicted"/>
<name>A0A1I2S7Y4_9BACT</name>
<dbReference type="RefSeq" id="WP_092790223.1">
    <property type="nucleotide sequence ID" value="NZ_FOPC01000004.1"/>
</dbReference>
<evidence type="ECO:0000313" key="2">
    <source>
        <dbReference type="EMBL" id="SFG48443.1"/>
    </source>
</evidence>
<accession>A0A1I2S7Y4</accession>
<dbReference type="STRING" id="435880.SAMN04487988_104150"/>
<gene>
    <name evidence="2" type="ORF">SAMN04487988_104150</name>
</gene>
<organism evidence="2 3">
    <name type="scientific">Algoriphagus hitonicola</name>
    <dbReference type="NCBI Taxonomy" id="435880"/>
    <lineage>
        <taxon>Bacteria</taxon>
        <taxon>Pseudomonadati</taxon>
        <taxon>Bacteroidota</taxon>
        <taxon>Cytophagia</taxon>
        <taxon>Cytophagales</taxon>
        <taxon>Cyclobacteriaceae</taxon>
        <taxon>Algoriphagus</taxon>
    </lineage>
</organism>
<sequence length="122" mass="13932">MKISKEDFLEMKGKYDKEVKKGKPGKNKNGKIDDQTNWIFFTRETMERVLAQAGSDPEKGGIQFFITEYSEKTAKKYHPNNPDEYEGRLTIVMKPIKDAGLIGDDEEGDFENSGKQCPPDCF</sequence>
<dbReference type="EMBL" id="FOPC01000004">
    <property type="protein sequence ID" value="SFG48443.1"/>
    <property type="molecule type" value="Genomic_DNA"/>
</dbReference>
<dbReference type="AlphaFoldDB" id="A0A1I2S7Y4"/>
<dbReference type="OrthoDB" id="838788at2"/>
<evidence type="ECO:0000256" key="1">
    <source>
        <dbReference type="SAM" id="MobiDB-lite"/>
    </source>
</evidence>
<evidence type="ECO:0000313" key="3">
    <source>
        <dbReference type="Proteomes" id="UP000199642"/>
    </source>
</evidence>